<evidence type="ECO:0000313" key="4">
    <source>
        <dbReference type="EMBL" id="MBW4435414.1"/>
    </source>
</evidence>
<keyword evidence="1 2" id="KW-0732">Signal</keyword>
<evidence type="ECO:0000259" key="3">
    <source>
        <dbReference type="Pfam" id="PF02638"/>
    </source>
</evidence>
<feature type="domain" description="Glycosyl hydrolase-like 10" evidence="3">
    <location>
        <begin position="122"/>
        <end position="266"/>
    </location>
</feature>
<evidence type="ECO:0000313" key="5">
    <source>
        <dbReference type="Proteomes" id="UP000813215"/>
    </source>
</evidence>
<dbReference type="Gene3D" id="3.20.20.80">
    <property type="entry name" value="Glycosidases"/>
    <property type="match status" value="1"/>
</dbReference>
<reference evidence="4" key="2">
    <citation type="journal article" date="2022" name="Microbiol. Resour. Announc.">
        <title>Metagenome Sequencing to Explore Phylogenomics of Terrestrial Cyanobacteria.</title>
        <authorList>
            <person name="Ward R.D."/>
            <person name="Stajich J.E."/>
            <person name="Johansen J.R."/>
            <person name="Huntemann M."/>
            <person name="Clum A."/>
            <person name="Foster B."/>
            <person name="Foster B."/>
            <person name="Roux S."/>
            <person name="Palaniappan K."/>
            <person name="Varghese N."/>
            <person name="Mukherjee S."/>
            <person name="Reddy T.B.K."/>
            <person name="Daum C."/>
            <person name="Copeland A."/>
            <person name="Chen I.A."/>
            <person name="Ivanova N.N."/>
            <person name="Kyrpides N.C."/>
            <person name="Shapiro N."/>
            <person name="Eloe-Fadrosh E.A."/>
            <person name="Pietrasiak N."/>
        </authorList>
    </citation>
    <scope>NUCLEOTIDE SEQUENCE</scope>
    <source>
        <strain evidence="4">HA4357-MV3</strain>
    </source>
</reference>
<dbReference type="EMBL" id="JAHHHW010000167">
    <property type="protein sequence ID" value="MBW4435414.1"/>
    <property type="molecule type" value="Genomic_DNA"/>
</dbReference>
<dbReference type="SUPFAM" id="SSF51445">
    <property type="entry name" value="(Trans)glycosidases"/>
    <property type="match status" value="1"/>
</dbReference>
<reference evidence="4" key="1">
    <citation type="submission" date="2021-05" db="EMBL/GenBank/DDBJ databases">
        <authorList>
            <person name="Pietrasiak N."/>
            <person name="Ward R."/>
            <person name="Stajich J.E."/>
            <person name="Kurbessoian T."/>
        </authorList>
    </citation>
    <scope>NUCLEOTIDE SEQUENCE</scope>
    <source>
        <strain evidence="4">HA4357-MV3</strain>
    </source>
</reference>
<evidence type="ECO:0000256" key="1">
    <source>
        <dbReference type="ARBA" id="ARBA00022729"/>
    </source>
</evidence>
<protein>
    <submittedName>
        <fullName evidence="4">Family 10 glycosylhydrolase</fullName>
    </submittedName>
</protein>
<dbReference type="Proteomes" id="UP000813215">
    <property type="component" value="Unassembled WGS sequence"/>
</dbReference>
<dbReference type="InterPro" id="IPR003790">
    <property type="entry name" value="GHL10"/>
</dbReference>
<sequence>MLKRPLNVVKPMFFWRRLFAAVFSSTLLMPYFETQPAQAQEVNQFCQISAAEAQAKEKLRLSALQGDQQAQNQYQQLVRQHTQTVQECRNRNWPQVQAIWLRLYPCDIQPGTIDRIMDRIVNKGYNQVYLEAFYDGQVLLPAANNPTIWPSVVRTPGEEKADLLLKAIQEGQQRGLKVYAWMFTANFGYTYAQRRDREGAIARNGKGQTSLYVVDDGSQVFIDPYNVQAKRDYYQMVQEILRRRPDGILFDYVRYPRQTGGDSIATKVTDLWVYSEATQQALFQRAQNNKGLELIRRFLTKGYVTAGDISEVDKLYPQEAEPMWQGRTPPPPPPAEPSLPIGQKAVAAVIPPAQRQPILQSELWQLSVAHAMQGILDFVNLAAYPAQKLGIPAGVVFFPDGNQTVGKGYDSRLQPWDRFPNSLEWHPMSYANCGNVDCIAAQVKQVLSAAKPGTKVIPAIAGQWGKNVNGRPSLDAQMQAMRPFASQLRGVSHFAYSWQDPEHDQERKFCRAK</sequence>
<feature type="chain" id="PRO_5038890209" evidence="2">
    <location>
        <begin position="21"/>
        <end position="513"/>
    </location>
</feature>
<dbReference type="Pfam" id="PF02638">
    <property type="entry name" value="GHL10"/>
    <property type="match status" value="1"/>
</dbReference>
<dbReference type="PANTHER" id="PTHR43405">
    <property type="entry name" value="GLYCOSYL HYDROLASE DIGH"/>
    <property type="match status" value="1"/>
</dbReference>
<accession>A0A9E3HFP1</accession>
<dbReference type="AlphaFoldDB" id="A0A9E3HFP1"/>
<dbReference type="InterPro" id="IPR052177">
    <property type="entry name" value="Divisome_Glycosyl_Hydrolase"/>
</dbReference>
<organism evidence="4 5">
    <name type="scientific">Pelatocladus maniniholoensis HA4357-MV3</name>
    <dbReference type="NCBI Taxonomy" id="1117104"/>
    <lineage>
        <taxon>Bacteria</taxon>
        <taxon>Bacillati</taxon>
        <taxon>Cyanobacteriota</taxon>
        <taxon>Cyanophyceae</taxon>
        <taxon>Nostocales</taxon>
        <taxon>Nostocaceae</taxon>
        <taxon>Pelatocladus</taxon>
    </lineage>
</organism>
<name>A0A9E3HFP1_9NOST</name>
<comment type="caution">
    <text evidence="4">The sequence shown here is derived from an EMBL/GenBank/DDBJ whole genome shotgun (WGS) entry which is preliminary data.</text>
</comment>
<dbReference type="PANTHER" id="PTHR43405:SF1">
    <property type="entry name" value="GLYCOSYL HYDROLASE DIGH"/>
    <property type="match status" value="1"/>
</dbReference>
<feature type="signal peptide" evidence="2">
    <location>
        <begin position="1"/>
        <end position="20"/>
    </location>
</feature>
<gene>
    <name evidence="4" type="ORF">KME28_27835</name>
</gene>
<dbReference type="InterPro" id="IPR017853">
    <property type="entry name" value="GH"/>
</dbReference>
<proteinExistence type="predicted"/>
<evidence type="ECO:0000256" key="2">
    <source>
        <dbReference type="SAM" id="SignalP"/>
    </source>
</evidence>